<accession>A0A1M5NH87</accession>
<dbReference type="Proteomes" id="UP000184212">
    <property type="component" value="Unassembled WGS sequence"/>
</dbReference>
<dbReference type="AlphaFoldDB" id="A0A1M5NH87"/>
<dbReference type="STRING" id="947013.SAMN04488109_2338"/>
<name>A0A1M5NH87_9BACT</name>
<evidence type="ECO:0000256" key="1">
    <source>
        <dbReference type="SAM" id="SignalP"/>
    </source>
</evidence>
<proteinExistence type="predicted"/>
<keyword evidence="3" id="KW-1185">Reference proteome</keyword>
<protein>
    <submittedName>
        <fullName evidence="2">Type IX secretion system membrane protein, PorP/SprF family</fullName>
    </submittedName>
</protein>
<sequence>MRQLATILFLTTALGVHAQDVPLFTQKLTNAILYNPSVAGNTLGSITLSRRQYWTGIQGSPNSTLLSAHLPVNGYRFGTGLAVYQDNVGVSQTLSASGAFAYHLILPSHQSFSLGVAAEYYNYRVVPSRVDVQATGWSDPILMSKYTGVNGVDFSAGASYYSRYLRGGASINRISGWLGSEQKNLFQPFFTGNVHGILPLADKRHVLEPMLSYRSLNPVSSLLEGGLYYTYDKTLTLGASYRTGKVISVATSFQVYKNLTIGYSNELFASQRQAGLGTSHEVAIRFDFNDRTDLLARKNPRYLNTTPLQIRHKPRVNYFVPKVAVRKYHNYVRKTRRISNQAVFEWRAKKTPRKKRMTIKKRK</sequence>
<organism evidence="2 3">
    <name type="scientific">Chryseolinea serpens</name>
    <dbReference type="NCBI Taxonomy" id="947013"/>
    <lineage>
        <taxon>Bacteria</taxon>
        <taxon>Pseudomonadati</taxon>
        <taxon>Bacteroidota</taxon>
        <taxon>Cytophagia</taxon>
        <taxon>Cytophagales</taxon>
        <taxon>Fulvivirgaceae</taxon>
        <taxon>Chryseolinea</taxon>
    </lineage>
</organism>
<dbReference type="Pfam" id="PF11751">
    <property type="entry name" value="PorP_SprF"/>
    <property type="match status" value="1"/>
</dbReference>
<feature type="chain" id="PRO_5012657693" evidence="1">
    <location>
        <begin position="19"/>
        <end position="363"/>
    </location>
</feature>
<dbReference type="NCBIfam" id="TIGR03519">
    <property type="entry name" value="T9SS_PorP_fam"/>
    <property type="match status" value="1"/>
</dbReference>
<evidence type="ECO:0000313" key="2">
    <source>
        <dbReference type="EMBL" id="SHG88837.1"/>
    </source>
</evidence>
<evidence type="ECO:0000313" key="3">
    <source>
        <dbReference type="Proteomes" id="UP000184212"/>
    </source>
</evidence>
<reference evidence="2 3" key="1">
    <citation type="submission" date="2016-11" db="EMBL/GenBank/DDBJ databases">
        <authorList>
            <person name="Jaros S."/>
            <person name="Januszkiewicz K."/>
            <person name="Wedrychowicz H."/>
        </authorList>
    </citation>
    <scope>NUCLEOTIDE SEQUENCE [LARGE SCALE GENOMIC DNA]</scope>
    <source>
        <strain evidence="2 3">DSM 24574</strain>
    </source>
</reference>
<dbReference type="InterPro" id="IPR019861">
    <property type="entry name" value="PorP/SprF_Bacteroidetes"/>
</dbReference>
<dbReference type="RefSeq" id="WP_073133827.1">
    <property type="nucleotide sequence ID" value="NZ_FQWQ01000001.1"/>
</dbReference>
<dbReference type="EMBL" id="FQWQ01000001">
    <property type="protein sequence ID" value="SHG88837.1"/>
    <property type="molecule type" value="Genomic_DNA"/>
</dbReference>
<keyword evidence="1" id="KW-0732">Signal</keyword>
<dbReference type="OrthoDB" id="975264at2"/>
<gene>
    <name evidence="2" type="ORF">SAMN04488109_2338</name>
</gene>
<feature type="signal peptide" evidence="1">
    <location>
        <begin position="1"/>
        <end position="18"/>
    </location>
</feature>